<protein>
    <submittedName>
        <fullName evidence="2">Nodule-specific cysteine-rich peptide L13</fullName>
    </submittedName>
</protein>
<keyword evidence="1" id="KW-0812">Transmembrane</keyword>
<evidence type="ECO:0000256" key="1">
    <source>
        <dbReference type="SAM" id="Phobius"/>
    </source>
</evidence>
<keyword evidence="1" id="KW-1133">Transmembrane helix</keyword>
<dbReference type="EMBL" id="MT371163">
    <property type="protein sequence ID" value="QQO74681.1"/>
    <property type="molecule type" value="mRNA"/>
</dbReference>
<proteinExistence type="evidence at transcript level"/>
<name>A0A7T8DVN0_LENCU</name>
<keyword evidence="1" id="KW-0472">Membrane</keyword>
<sequence>MVSHFFIIFKRILYFIHFLYNLLSHIVTLFHSFFIAALYKCDSVDDCPQLYEFTTIDYKCILGTCVPLGVIRKKGVHNNRAEKNAFLP</sequence>
<dbReference type="AlphaFoldDB" id="A0A7T8DVN0"/>
<evidence type="ECO:0000313" key="2">
    <source>
        <dbReference type="EMBL" id="QQO74681.1"/>
    </source>
</evidence>
<accession>A0A7T8DVN0</accession>
<reference evidence="2" key="1">
    <citation type="journal article" date="2020" name="Mol. Cell">
        <title>Proteome analysis reveals a significant host-specific response in Rhizobium leguminosarum bv viciae endosymbiotic cells.</title>
        <authorList>
            <person name="Duran D."/>
            <person name="Albareda M."/>
            <person name="Marina A."/>
            <person name="Garcia C."/>
            <person name="Ruiz-Argueso T."/>
            <person name="Palacios J."/>
        </authorList>
    </citation>
    <scope>NUCLEOTIDE SEQUENCE</scope>
    <source>
        <tissue evidence="2">Root nodules</tissue>
    </source>
</reference>
<organism evidence="2">
    <name type="scientific">Lens culinaris</name>
    <name type="common">Lentil</name>
    <name type="synonym">Cicer lens</name>
    <dbReference type="NCBI Taxonomy" id="3864"/>
    <lineage>
        <taxon>Eukaryota</taxon>
        <taxon>Viridiplantae</taxon>
        <taxon>Streptophyta</taxon>
        <taxon>Embryophyta</taxon>
        <taxon>Tracheophyta</taxon>
        <taxon>Spermatophyta</taxon>
        <taxon>Magnoliopsida</taxon>
        <taxon>eudicotyledons</taxon>
        <taxon>Gunneridae</taxon>
        <taxon>Pentapetalae</taxon>
        <taxon>rosids</taxon>
        <taxon>fabids</taxon>
        <taxon>Fabales</taxon>
        <taxon>Fabaceae</taxon>
        <taxon>Papilionoideae</taxon>
        <taxon>50 kb inversion clade</taxon>
        <taxon>NPAAA clade</taxon>
        <taxon>Hologalegina</taxon>
        <taxon>IRL clade</taxon>
        <taxon>Fabeae</taxon>
        <taxon>Lens</taxon>
    </lineage>
</organism>
<feature type="transmembrane region" description="Helical" evidence="1">
    <location>
        <begin position="12"/>
        <end position="39"/>
    </location>
</feature>